<dbReference type="Proteomes" id="UP000636004">
    <property type="component" value="Unassembled WGS sequence"/>
</dbReference>
<name>A0A918VFR0_9FLAO</name>
<dbReference type="RefSeq" id="WP_189362837.1">
    <property type="nucleotide sequence ID" value="NZ_BMWZ01000016.1"/>
</dbReference>
<proteinExistence type="predicted"/>
<dbReference type="EMBL" id="BMWZ01000016">
    <property type="protein sequence ID" value="GGZ94477.1"/>
    <property type="molecule type" value="Genomic_DNA"/>
</dbReference>
<organism evidence="1 2">
    <name type="scientific">Algibacter mikhailovii</name>
    <dbReference type="NCBI Taxonomy" id="425498"/>
    <lineage>
        <taxon>Bacteria</taxon>
        <taxon>Pseudomonadati</taxon>
        <taxon>Bacteroidota</taxon>
        <taxon>Flavobacteriia</taxon>
        <taxon>Flavobacteriales</taxon>
        <taxon>Flavobacteriaceae</taxon>
        <taxon>Algibacter</taxon>
    </lineage>
</organism>
<keyword evidence="2" id="KW-1185">Reference proteome</keyword>
<comment type="caution">
    <text evidence="1">The sequence shown here is derived from an EMBL/GenBank/DDBJ whole genome shotgun (WGS) entry which is preliminary data.</text>
</comment>
<reference evidence="1" key="1">
    <citation type="journal article" date="2014" name="Int. J. Syst. Evol. Microbiol.">
        <title>Complete genome sequence of Corynebacterium casei LMG S-19264T (=DSM 44701T), isolated from a smear-ripened cheese.</title>
        <authorList>
            <consortium name="US DOE Joint Genome Institute (JGI-PGF)"/>
            <person name="Walter F."/>
            <person name="Albersmeier A."/>
            <person name="Kalinowski J."/>
            <person name="Ruckert C."/>
        </authorList>
    </citation>
    <scope>NUCLEOTIDE SEQUENCE</scope>
    <source>
        <strain evidence="1">KCTC 12710</strain>
    </source>
</reference>
<dbReference type="AlphaFoldDB" id="A0A918VFR0"/>
<evidence type="ECO:0000313" key="2">
    <source>
        <dbReference type="Proteomes" id="UP000636004"/>
    </source>
</evidence>
<protein>
    <submittedName>
        <fullName evidence="1">Uncharacterized protein</fullName>
    </submittedName>
</protein>
<evidence type="ECO:0000313" key="1">
    <source>
        <dbReference type="EMBL" id="GGZ94477.1"/>
    </source>
</evidence>
<reference evidence="1" key="2">
    <citation type="submission" date="2020-09" db="EMBL/GenBank/DDBJ databases">
        <authorList>
            <person name="Sun Q."/>
            <person name="Kim S."/>
        </authorList>
    </citation>
    <scope>NUCLEOTIDE SEQUENCE</scope>
    <source>
        <strain evidence="1">KCTC 12710</strain>
    </source>
</reference>
<accession>A0A918VFR0</accession>
<gene>
    <name evidence="1" type="ORF">GCM10007028_35980</name>
</gene>
<sequence>MVTKHKIDSEFIEICRQIIKENLDLCDWELVESSDQFQTEKYCGGFDGIENEFTFSYFNEYRDEFWFQLSLSDIKKVEKVIIKEIEIRKAE</sequence>